<keyword evidence="7" id="KW-0325">Glycoprotein</keyword>
<feature type="transmembrane region" description="Helical" evidence="11">
    <location>
        <begin position="667"/>
        <end position="689"/>
    </location>
</feature>
<comment type="subcellular location">
    <subcellularLocation>
        <location evidence="1">Membrane</location>
        <topology evidence="1">Multi-pass membrane protein</topology>
    </subcellularLocation>
</comment>
<evidence type="ECO:0000256" key="2">
    <source>
        <dbReference type="ARBA" id="ARBA00006459"/>
    </source>
</evidence>
<feature type="transmembrane region" description="Helical" evidence="11">
    <location>
        <begin position="149"/>
        <end position="169"/>
    </location>
</feature>
<evidence type="ECO:0000256" key="11">
    <source>
        <dbReference type="SAM" id="Phobius"/>
    </source>
</evidence>
<dbReference type="PRINTS" id="PR00176">
    <property type="entry name" value="NANEUSMPORT"/>
</dbReference>
<feature type="transmembrane region" description="Helical" evidence="11">
    <location>
        <begin position="626"/>
        <end position="647"/>
    </location>
</feature>
<dbReference type="InterPro" id="IPR000175">
    <property type="entry name" value="Na/ntran_symport"/>
</dbReference>
<keyword evidence="8" id="KW-0479">Metal-binding</keyword>
<sequence length="756" mass="85677">LLLNGLSKIKILGRRLYDWLTLNVQTNFSLRVHQKSIVFNIAEESSYAKRQEFVMIYIYVGVATLSVKCRISCGSTEKKMMLFSEAYNRLSLIISTRLIFSLELFLAKEILDRGNWSGRLDFILSCIGFSVGLGNVWRFPYLCYRNGGGAFLIPYAIMLVIAGIPLYFFELSFGQFASQGPITVWTVSPFFMGVGWAMVLISAMVCTYYNVIIMYSVYYMMVSFVNMDGDLPWQHCDHEWASDLCREEPYPKFDSMTNETDKIKSAMELKHTNCLTSLLANLSESFSVNYTTYNDLNSSILIQNTTSCDKDLKLPSAEYFERYVLRLHEANGFGDFGGVSLKLVICLLLTWVVIFFCLMKGIKSSGKVVYFTATFPYIVLIILLIRGLTLEGFEKGIEFYMIPDWQKLKDPKVWGDAATQIFYSLGVAFGGLLTMSSYNRFKNNTIRDAFLVTLINCCTSVFAGFAVFSLLGFMAHTLNRDVKDVVDSGPGLAFIAYPEGIARMPAAPAFFSFLFFFMIFTLGLDSQFAMMETVISGFIDAFPAFLRPKKTLFTFILCVIGFLLGMPQVCKGGIYLLTLIDWYSGSYNLMIVSLCELVGICYVYGINNFKHDIEMMVGKQHPAFWIYWYITWPFITPVAIIFIVVMSGVNYAPAYYGDYVFPGYAEALGWLMVCSPLALIVLGFIVQSIRYGFPGALKKQPEWGPALDEDRAEDPRKRYEPINAVRHRNVASNGKDNLAYVGDKKVKYISNDQIRL</sequence>
<evidence type="ECO:0000313" key="13">
    <source>
        <dbReference type="Proteomes" id="UP000596742"/>
    </source>
</evidence>
<dbReference type="GO" id="GO:0046872">
    <property type="term" value="F:metal ion binding"/>
    <property type="evidence" value="ECO:0007669"/>
    <property type="project" value="UniProtKB-KW"/>
</dbReference>
<dbReference type="EMBL" id="UYJE01010300">
    <property type="protein sequence ID" value="VDI81931.1"/>
    <property type="molecule type" value="Genomic_DNA"/>
</dbReference>
<organism evidence="12 13">
    <name type="scientific">Mytilus galloprovincialis</name>
    <name type="common">Mediterranean mussel</name>
    <dbReference type="NCBI Taxonomy" id="29158"/>
    <lineage>
        <taxon>Eukaryota</taxon>
        <taxon>Metazoa</taxon>
        <taxon>Spiralia</taxon>
        <taxon>Lophotrochozoa</taxon>
        <taxon>Mollusca</taxon>
        <taxon>Bivalvia</taxon>
        <taxon>Autobranchia</taxon>
        <taxon>Pteriomorphia</taxon>
        <taxon>Mytilida</taxon>
        <taxon>Mytiloidea</taxon>
        <taxon>Mytilidae</taxon>
        <taxon>Mytilinae</taxon>
        <taxon>Mytilus</taxon>
    </lineage>
</organism>
<keyword evidence="3 10" id="KW-0813">Transport</keyword>
<evidence type="ECO:0000313" key="12">
    <source>
        <dbReference type="EMBL" id="VDI81931.1"/>
    </source>
</evidence>
<feature type="transmembrane region" description="Helical" evidence="11">
    <location>
        <begin position="421"/>
        <end position="438"/>
    </location>
</feature>
<feature type="transmembrane region" description="Helical" evidence="11">
    <location>
        <begin position="586"/>
        <end position="605"/>
    </location>
</feature>
<evidence type="ECO:0000256" key="1">
    <source>
        <dbReference type="ARBA" id="ARBA00004141"/>
    </source>
</evidence>
<keyword evidence="4 10" id="KW-0812">Transmembrane</keyword>
<keyword evidence="6 11" id="KW-0472">Membrane</keyword>
<accession>A0A8B6HP71</accession>
<feature type="binding site" evidence="8">
    <location>
        <position position="526"/>
    </location>
    <ligand>
        <name>Na(+)</name>
        <dbReference type="ChEBI" id="CHEBI:29101"/>
        <label>1</label>
    </ligand>
</feature>
<reference evidence="12" key="1">
    <citation type="submission" date="2018-11" db="EMBL/GenBank/DDBJ databases">
        <authorList>
            <person name="Alioto T."/>
            <person name="Alioto T."/>
        </authorList>
    </citation>
    <scope>NUCLEOTIDE SEQUENCE</scope>
</reference>
<protein>
    <recommendedName>
        <fullName evidence="10">Transporter</fullName>
    </recommendedName>
</protein>
<keyword evidence="9" id="KW-1015">Disulfide bond</keyword>
<dbReference type="AlphaFoldDB" id="A0A8B6HP71"/>
<dbReference type="PANTHER" id="PTHR11616">
    <property type="entry name" value="SODIUM/CHLORIDE DEPENDENT TRANSPORTER"/>
    <property type="match status" value="1"/>
</dbReference>
<dbReference type="GO" id="GO:0005283">
    <property type="term" value="F:amino acid:sodium symporter activity"/>
    <property type="evidence" value="ECO:0007669"/>
    <property type="project" value="TreeGrafter"/>
</dbReference>
<dbReference type="Proteomes" id="UP000596742">
    <property type="component" value="Unassembled WGS sequence"/>
</dbReference>
<comment type="similarity">
    <text evidence="2 10">Belongs to the sodium:neurotransmitter symporter (SNF) (TC 2.A.22) family.</text>
</comment>
<feature type="transmembrane region" description="Helical" evidence="11">
    <location>
        <begin position="368"/>
        <end position="388"/>
    </location>
</feature>
<evidence type="ECO:0000256" key="10">
    <source>
        <dbReference type="RuleBase" id="RU003732"/>
    </source>
</evidence>
<keyword evidence="8" id="KW-0915">Sodium</keyword>
<feature type="transmembrane region" description="Helical" evidence="11">
    <location>
        <begin position="190"/>
        <end position="218"/>
    </location>
</feature>
<evidence type="ECO:0000256" key="8">
    <source>
        <dbReference type="PIRSR" id="PIRSR600175-1"/>
    </source>
</evidence>
<feature type="non-terminal residue" evidence="12">
    <location>
        <position position="1"/>
    </location>
</feature>
<feature type="binding site" evidence="8">
    <location>
        <position position="525"/>
    </location>
    <ligand>
        <name>Na(+)</name>
        <dbReference type="ChEBI" id="CHEBI:29101"/>
        <label>1</label>
    </ligand>
</feature>
<dbReference type="OrthoDB" id="6581954at2759"/>
<feature type="binding site" evidence="8">
    <location>
        <position position="128"/>
    </location>
    <ligand>
        <name>Na(+)</name>
        <dbReference type="ChEBI" id="CHEBI:29101"/>
        <label>1</label>
    </ligand>
</feature>
<keyword evidence="5 11" id="KW-1133">Transmembrane helix</keyword>
<keyword evidence="10" id="KW-0769">Symport</keyword>
<dbReference type="InterPro" id="IPR037272">
    <property type="entry name" value="SNS_sf"/>
</dbReference>
<gene>
    <name evidence="12" type="ORF">MGAL_10B035031</name>
</gene>
<dbReference type="GO" id="GO:0089718">
    <property type="term" value="P:amino acid import across plasma membrane"/>
    <property type="evidence" value="ECO:0007669"/>
    <property type="project" value="TreeGrafter"/>
</dbReference>
<feature type="transmembrane region" description="Helical" evidence="11">
    <location>
        <begin position="552"/>
        <end position="580"/>
    </location>
</feature>
<feature type="transmembrane region" description="Helical" evidence="11">
    <location>
        <begin position="336"/>
        <end position="356"/>
    </location>
</feature>
<feature type="binding site" evidence="8">
    <location>
        <position position="135"/>
    </location>
    <ligand>
        <name>Na(+)</name>
        <dbReference type="ChEBI" id="CHEBI:29101"/>
        <label>1</label>
    </ligand>
</feature>
<feature type="disulfide bond" evidence="9">
    <location>
        <begin position="236"/>
        <end position="245"/>
    </location>
</feature>
<name>A0A8B6HP71_MYTGA</name>
<evidence type="ECO:0000256" key="9">
    <source>
        <dbReference type="PIRSR" id="PIRSR600175-2"/>
    </source>
</evidence>
<dbReference type="GO" id="GO:0005886">
    <property type="term" value="C:plasma membrane"/>
    <property type="evidence" value="ECO:0007669"/>
    <property type="project" value="TreeGrafter"/>
</dbReference>
<feature type="binding site" evidence="8">
    <location>
        <position position="456"/>
    </location>
    <ligand>
        <name>Na(+)</name>
        <dbReference type="ChEBI" id="CHEBI:29101"/>
        <label>1</label>
    </ligand>
</feature>
<evidence type="ECO:0000256" key="5">
    <source>
        <dbReference type="ARBA" id="ARBA00022989"/>
    </source>
</evidence>
<evidence type="ECO:0000256" key="6">
    <source>
        <dbReference type="ARBA" id="ARBA00023136"/>
    </source>
</evidence>
<feature type="binding site" evidence="8">
    <location>
        <position position="424"/>
    </location>
    <ligand>
        <name>Na(+)</name>
        <dbReference type="ChEBI" id="CHEBI:29101"/>
        <label>1</label>
    </ligand>
</feature>
<dbReference type="PANTHER" id="PTHR11616:SF321">
    <property type="entry name" value="SODIUM-DEPENDENT NUTRIENT AMINO ACID TRANSPORTER 1-RELATED"/>
    <property type="match status" value="1"/>
</dbReference>
<feature type="transmembrane region" description="Helical" evidence="11">
    <location>
        <begin position="118"/>
        <end position="137"/>
    </location>
</feature>
<dbReference type="PROSITE" id="PS50267">
    <property type="entry name" value="NA_NEUROTRAN_SYMP_3"/>
    <property type="match status" value="1"/>
</dbReference>
<dbReference type="PROSITE" id="PS00610">
    <property type="entry name" value="NA_NEUROTRAN_SYMP_1"/>
    <property type="match status" value="1"/>
</dbReference>
<dbReference type="SUPFAM" id="SSF161070">
    <property type="entry name" value="SNF-like"/>
    <property type="match status" value="1"/>
</dbReference>
<keyword evidence="13" id="KW-1185">Reference proteome</keyword>
<proteinExistence type="inferred from homology"/>
<feature type="transmembrane region" description="Helical" evidence="11">
    <location>
        <begin position="450"/>
        <end position="475"/>
    </location>
</feature>
<evidence type="ECO:0000256" key="7">
    <source>
        <dbReference type="ARBA" id="ARBA00023180"/>
    </source>
</evidence>
<comment type="caution">
    <text evidence="12">The sequence shown here is derived from an EMBL/GenBank/DDBJ whole genome shotgun (WGS) entry which is preliminary data.</text>
</comment>
<feature type="transmembrane region" description="Helical" evidence="11">
    <location>
        <begin position="506"/>
        <end position="524"/>
    </location>
</feature>
<evidence type="ECO:0000256" key="4">
    <source>
        <dbReference type="ARBA" id="ARBA00022692"/>
    </source>
</evidence>
<feature type="binding site" evidence="8">
    <location>
        <position position="522"/>
    </location>
    <ligand>
        <name>Na(+)</name>
        <dbReference type="ChEBI" id="CHEBI:29101"/>
        <label>1</label>
    </ligand>
</feature>
<dbReference type="Pfam" id="PF00209">
    <property type="entry name" value="SNF"/>
    <property type="match status" value="1"/>
</dbReference>
<evidence type="ECO:0000256" key="3">
    <source>
        <dbReference type="ARBA" id="ARBA00022448"/>
    </source>
</evidence>
<feature type="binding site" evidence="8">
    <location>
        <position position="131"/>
    </location>
    <ligand>
        <name>Na(+)</name>
        <dbReference type="ChEBI" id="CHEBI:29101"/>
        <label>1</label>
    </ligand>
</feature>